<keyword evidence="2" id="KW-1185">Reference proteome</keyword>
<reference evidence="2" key="1">
    <citation type="submission" date="2014-03" db="EMBL/GenBank/DDBJ databases">
        <authorList>
            <person name="Aksoy S."/>
            <person name="Warren W."/>
            <person name="Wilson R.K."/>
        </authorList>
    </citation>
    <scope>NUCLEOTIDE SEQUENCE [LARGE SCALE GENOMIC DNA]</scope>
    <source>
        <strain evidence="2">IAEA</strain>
    </source>
</reference>
<dbReference type="VEuPathDB" id="VectorBase:GPAI042855"/>
<accession>A0A1B0AE61</accession>
<organism evidence="1 2">
    <name type="scientific">Glossina pallidipes</name>
    <name type="common">Tsetse fly</name>
    <dbReference type="NCBI Taxonomy" id="7398"/>
    <lineage>
        <taxon>Eukaryota</taxon>
        <taxon>Metazoa</taxon>
        <taxon>Ecdysozoa</taxon>
        <taxon>Arthropoda</taxon>
        <taxon>Hexapoda</taxon>
        <taxon>Insecta</taxon>
        <taxon>Pterygota</taxon>
        <taxon>Neoptera</taxon>
        <taxon>Endopterygota</taxon>
        <taxon>Diptera</taxon>
        <taxon>Brachycera</taxon>
        <taxon>Muscomorpha</taxon>
        <taxon>Hippoboscoidea</taxon>
        <taxon>Glossinidae</taxon>
        <taxon>Glossina</taxon>
    </lineage>
</organism>
<dbReference type="EnsemblMetazoa" id="GPAI042855-RA">
    <property type="protein sequence ID" value="GPAI042855-PA"/>
    <property type="gene ID" value="GPAI042855"/>
</dbReference>
<sequence length="164" mass="17950">MHRFMENYEPHTRTARKDILNEILSNLFTGGSLVTLSKCCSLVVKNFLVPYLYLFGGDTHLECGNTIDGGLNMGVGVCGGCSDAAAVSGCKNDLKRLTVEMHIFGLNATTLMLPKFVFSLTTDPLSVAELLTTVSKTSVNALARTYNANRVLELKPYFYGQEVK</sequence>
<evidence type="ECO:0000313" key="1">
    <source>
        <dbReference type="EnsemblMetazoa" id="GPAI042855-PA"/>
    </source>
</evidence>
<proteinExistence type="predicted"/>
<protein>
    <submittedName>
        <fullName evidence="1">Uncharacterized protein</fullName>
    </submittedName>
</protein>
<reference evidence="1" key="2">
    <citation type="submission" date="2020-05" db="UniProtKB">
        <authorList>
            <consortium name="EnsemblMetazoa"/>
        </authorList>
    </citation>
    <scope>IDENTIFICATION</scope>
    <source>
        <strain evidence="1">IAEA</strain>
    </source>
</reference>
<name>A0A1B0AE61_GLOPL</name>
<dbReference type="AlphaFoldDB" id="A0A1B0AE61"/>
<evidence type="ECO:0000313" key="2">
    <source>
        <dbReference type="Proteomes" id="UP000092445"/>
    </source>
</evidence>
<dbReference type="Proteomes" id="UP000092445">
    <property type="component" value="Unassembled WGS sequence"/>
</dbReference>